<evidence type="ECO:0000313" key="3">
    <source>
        <dbReference type="Proteomes" id="UP000054498"/>
    </source>
</evidence>
<evidence type="ECO:0000313" key="2">
    <source>
        <dbReference type="EMBL" id="KIY97391.1"/>
    </source>
</evidence>
<dbReference type="RefSeq" id="XP_013896411.1">
    <property type="nucleotide sequence ID" value="XM_014040957.1"/>
</dbReference>
<dbReference type="AlphaFoldDB" id="A0A0D2M8H0"/>
<accession>A0A0D2M8H0</accession>
<feature type="non-terminal residue" evidence="2">
    <location>
        <position position="87"/>
    </location>
</feature>
<evidence type="ECO:0000256" key="1">
    <source>
        <dbReference type="SAM" id="MobiDB-lite"/>
    </source>
</evidence>
<sequence>MQQHGSISEAPLWQRRPRRSFARAAAEPHTLAPSERNAALAAVDVTAPPSGNQAGGGQQHEPQRFGEQEYNQTRQSRERDLWAASVR</sequence>
<keyword evidence="3" id="KW-1185">Reference proteome</keyword>
<dbReference type="GeneID" id="25727750"/>
<feature type="region of interest" description="Disordered" evidence="1">
    <location>
        <begin position="1"/>
        <end position="87"/>
    </location>
</feature>
<organism evidence="2 3">
    <name type="scientific">Monoraphidium neglectum</name>
    <dbReference type="NCBI Taxonomy" id="145388"/>
    <lineage>
        <taxon>Eukaryota</taxon>
        <taxon>Viridiplantae</taxon>
        <taxon>Chlorophyta</taxon>
        <taxon>core chlorophytes</taxon>
        <taxon>Chlorophyceae</taxon>
        <taxon>CS clade</taxon>
        <taxon>Sphaeropleales</taxon>
        <taxon>Selenastraceae</taxon>
        <taxon>Monoraphidium</taxon>
    </lineage>
</organism>
<name>A0A0D2M8H0_9CHLO</name>
<reference evidence="2 3" key="1">
    <citation type="journal article" date="2013" name="BMC Genomics">
        <title>Reconstruction of the lipid metabolism for the microalga Monoraphidium neglectum from its genome sequence reveals characteristics suitable for biofuel production.</title>
        <authorList>
            <person name="Bogen C."/>
            <person name="Al-Dilaimi A."/>
            <person name="Albersmeier A."/>
            <person name="Wichmann J."/>
            <person name="Grundmann M."/>
            <person name="Rupp O."/>
            <person name="Lauersen K.J."/>
            <person name="Blifernez-Klassen O."/>
            <person name="Kalinowski J."/>
            <person name="Goesmann A."/>
            <person name="Mussgnug J.H."/>
            <person name="Kruse O."/>
        </authorList>
    </citation>
    <scope>NUCLEOTIDE SEQUENCE [LARGE SCALE GENOMIC DNA]</scope>
    <source>
        <strain evidence="2 3">SAG 48.87</strain>
    </source>
</reference>
<gene>
    <name evidence="2" type="ORF">MNEG_10574</name>
</gene>
<dbReference type="KEGG" id="mng:MNEG_10574"/>
<proteinExistence type="predicted"/>
<dbReference type="Proteomes" id="UP000054498">
    <property type="component" value="Unassembled WGS sequence"/>
</dbReference>
<dbReference type="EMBL" id="KK102591">
    <property type="protein sequence ID" value="KIY97391.1"/>
    <property type="molecule type" value="Genomic_DNA"/>
</dbReference>
<protein>
    <submittedName>
        <fullName evidence="2">Uncharacterized protein</fullName>
    </submittedName>
</protein>